<sequence length="82" mass="9633">MKHKKLLQLDKEEEEVLLDELREYMSDELDMDLGNLPAKFLLDFMVSLIGPKIYDQAIEDAEPWLYDRFTGILEDLSALKKD</sequence>
<dbReference type="Pfam" id="PF09932">
    <property type="entry name" value="DUF2164"/>
    <property type="match status" value="1"/>
</dbReference>
<dbReference type="AlphaFoldDB" id="A0A1R4EFJ1"/>
<evidence type="ECO:0000313" key="1">
    <source>
        <dbReference type="EMBL" id="SJM37230.1"/>
    </source>
</evidence>
<dbReference type="OrthoDB" id="6629495at2"/>
<dbReference type="InterPro" id="IPR018680">
    <property type="entry name" value="DUF2164"/>
</dbReference>
<dbReference type="RefSeq" id="WP_077448626.1">
    <property type="nucleotide sequence ID" value="NZ_FUGD01000076.1"/>
</dbReference>
<accession>A0A1R4EFJ1</accession>
<organism evidence="1 2">
    <name type="scientific">Psychrobacter pasteurii</name>
    <dbReference type="NCBI Taxonomy" id="1945520"/>
    <lineage>
        <taxon>Bacteria</taxon>
        <taxon>Pseudomonadati</taxon>
        <taxon>Pseudomonadota</taxon>
        <taxon>Gammaproteobacteria</taxon>
        <taxon>Moraxellales</taxon>
        <taxon>Moraxellaceae</taxon>
        <taxon>Psychrobacter</taxon>
    </lineage>
</organism>
<name>A0A1R4EFJ1_9GAMM</name>
<dbReference type="EMBL" id="FUGD01000076">
    <property type="protein sequence ID" value="SJM37230.1"/>
    <property type="molecule type" value="Genomic_DNA"/>
</dbReference>
<dbReference type="STRING" id="1945520.A1019T_01202"/>
<dbReference type="Proteomes" id="UP000188169">
    <property type="component" value="Unassembled WGS sequence"/>
</dbReference>
<evidence type="ECO:0000313" key="2">
    <source>
        <dbReference type="Proteomes" id="UP000188169"/>
    </source>
</evidence>
<keyword evidence="2" id="KW-1185">Reference proteome</keyword>
<proteinExistence type="predicted"/>
<reference evidence="2" key="1">
    <citation type="submission" date="2017-02" db="EMBL/GenBank/DDBJ databases">
        <authorList>
            <person name="Mornico D."/>
        </authorList>
    </citation>
    <scope>NUCLEOTIDE SEQUENCE [LARGE SCALE GENOMIC DNA]</scope>
</reference>
<protein>
    <recommendedName>
        <fullName evidence="3">DUF2164 domain-containing protein</fullName>
    </recommendedName>
</protein>
<gene>
    <name evidence="1" type="ORF">A1019T_01202</name>
</gene>
<evidence type="ECO:0008006" key="3">
    <source>
        <dbReference type="Google" id="ProtNLM"/>
    </source>
</evidence>